<protein>
    <recommendedName>
        <fullName evidence="2">Lipoprotein</fullName>
    </recommendedName>
</protein>
<reference evidence="1" key="1">
    <citation type="submission" date="2018-05" db="EMBL/GenBank/DDBJ databases">
        <authorList>
            <person name="Lanie J.A."/>
            <person name="Ng W.-L."/>
            <person name="Kazmierczak K.M."/>
            <person name="Andrzejewski T.M."/>
            <person name="Davidsen T.M."/>
            <person name="Wayne K.J."/>
            <person name="Tettelin H."/>
            <person name="Glass J.I."/>
            <person name="Rusch D."/>
            <person name="Podicherti R."/>
            <person name="Tsui H.-C.T."/>
            <person name="Winkler M.E."/>
        </authorList>
    </citation>
    <scope>NUCLEOTIDE SEQUENCE</scope>
</reference>
<accession>A0A382GLX9</accession>
<dbReference type="EMBL" id="UINC01056043">
    <property type="protein sequence ID" value="SVB75613.1"/>
    <property type="molecule type" value="Genomic_DNA"/>
</dbReference>
<gene>
    <name evidence="1" type="ORF">METZ01_LOCUS228467</name>
</gene>
<dbReference type="PROSITE" id="PS51257">
    <property type="entry name" value="PROKAR_LIPOPROTEIN"/>
    <property type="match status" value="1"/>
</dbReference>
<organism evidence="1">
    <name type="scientific">marine metagenome</name>
    <dbReference type="NCBI Taxonomy" id="408172"/>
    <lineage>
        <taxon>unclassified sequences</taxon>
        <taxon>metagenomes</taxon>
        <taxon>ecological metagenomes</taxon>
    </lineage>
</organism>
<evidence type="ECO:0008006" key="2">
    <source>
        <dbReference type="Google" id="ProtNLM"/>
    </source>
</evidence>
<sequence length="88" mass="9640">MKVYIVAILLSFFIIGCAGGIVGLGGTYKVSYSDEDMIMFEYDSDLTSIKKLVEVAKKHCSQYGKKAIPETPASTNWNSVGSFKCNCK</sequence>
<name>A0A382GLX9_9ZZZZ</name>
<proteinExistence type="predicted"/>
<evidence type="ECO:0000313" key="1">
    <source>
        <dbReference type="EMBL" id="SVB75613.1"/>
    </source>
</evidence>
<dbReference type="AlphaFoldDB" id="A0A382GLX9"/>